<feature type="chain" id="PRO_5047377041" description="Secreted protein" evidence="2">
    <location>
        <begin position="18"/>
        <end position="124"/>
    </location>
</feature>
<reference evidence="3 4" key="1">
    <citation type="submission" date="2023-10" db="EMBL/GenBank/DDBJ databases">
        <title>Saccharopolyspora sp. nov., isolated from mangrove soil.</title>
        <authorList>
            <person name="Lu Y."/>
            <person name="Liu W."/>
        </authorList>
    </citation>
    <scope>NUCLEOTIDE SEQUENCE [LARGE SCALE GENOMIC DNA]</scope>
    <source>
        <strain evidence="3 4">S2-29</strain>
    </source>
</reference>
<feature type="region of interest" description="Disordered" evidence="1">
    <location>
        <begin position="16"/>
        <end position="64"/>
    </location>
</feature>
<organism evidence="3 4">
    <name type="scientific">Saccharopolyspora mangrovi</name>
    <dbReference type="NCBI Taxonomy" id="3082379"/>
    <lineage>
        <taxon>Bacteria</taxon>
        <taxon>Bacillati</taxon>
        <taxon>Actinomycetota</taxon>
        <taxon>Actinomycetes</taxon>
        <taxon>Pseudonocardiales</taxon>
        <taxon>Pseudonocardiaceae</taxon>
        <taxon>Saccharopolyspora</taxon>
    </lineage>
</organism>
<keyword evidence="2" id="KW-0732">Signal</keyword>
<dbReference type="RefSeq" id="WP_324265597.1">
    <property type="nucleotide sequence ID" value="NZ_JAWLNX010000006.1"/>
</dbReference>
<evidence type="ECO:0000256" key="2">
    <source>
        <dbReference type="SAM" id="SignalP"/>
    </source>
</evidence>
<dbReference type="EMBL" id="JAWLNX010000006">
    <property type="protein sequence ID" value="MEB3368065.1"/>
    <property type="molecule type" value="Genomic_DNA"/>
</dbReference>
<accession>A0ABU6A953</accession>
<evidence type="ECO:0000256" key="1">
    <source>
        <dbReference type="SAM" id="MobiDB-lite"/>
    </source>
</evidence>
<sequence length="124" mass="13353">MSLVKMAAAVGLAAAMASGQGGCQAPQPEAQHNSQVQPEQAAPQQPLPELVAPAEDDMFGGFPVEPGTNEAVLCENGRVVDYWPHQEWKRAKAPAECVEEDQAADWVAEQANELDNTDSEWRNP</sequence>
<feature type="signal peptide" evidence="2">
    <location>
        <begin position="1"/>
        <end position="17"/>
    </location>
</feature>
<feature type="compositionally biased region" description="Low complexity" evidence="1">
    <location>
        <begin position="35"/>
        <end position="53"/>
    </location>
</feature>
<evidence type="ECO:0000313" key="4">
    <source>
        <dbReference type="Proteomes" id="UP001327093"/>
    </source>
</evidence>
<keyword evidence="4" id="KW-1185">Reference proteome</keyword>
<gene>
    <name evidence="3" type="ORF">R4I43_11680</name>
</gene>
<proteinExistence type="predicted"/>
<evidence type="ECO:0008006" key="5">
    <source>
        <dbReference type="Google" id="ProtNLM"/>
    </source>
</evidence>
<evidence type="ECO:0000313" key="3">
    <source>
        <dbReference type="EMBL" id="MEB3368065.1"/>
    </source>
</evidence>
<name>A0ABU6A953_9PSEU</name>
<dbReference type="Proteomes" id="UP001327093">
    <property type="component" value="Unassembled WGS sequence"/>
</dbReference>
<comment type="caution">
    <text evidence="3">The sequence shown here is derived from an EMBL/GenBank/DDBJ whole genome shotgun (WGS) entry which is preliminary data.</text>
</comment>
<protein>
    <recommendedName>
        <fullName evidence="5">Secreted protein</fullName>
    </recommendedName>
</protein>